<sequence length="160" mass="18536">MDDSQRLKLQDMIKTNDTQDQTDVIRQLKHSDLLRKDVIKFMEICRKHRGDRDTIQSEGMSECSFLASQYTDIYYKLRADELDVSILFRFLDVLKKIEDGLLDQHEGSFEVGTLLKEMYVDSALKKAEKLNAASEPVAEPKRAAVNISWSQYKTQENKKA</sequence>
<dbReference type="EMBL" id="MN739735">
    <property type="protein sequence ID" value="QHT23788.1"/>
    <property type="molecule type" value="Genomic_DNA"/>
</dbReference>
<accession>A0A6C0E4U2</accession>
<dbReference type="AlphaFoldDB" id="A0A6C0E4U2"/>
<proteinExistence type="predicted"/>
<organism evidence="1">
    <name type="scientific">viral metagenome</name>
    <dbReference type="NCBI Taxonomy" id="1070528"/>
    <lineage>
        <taxon>unclassified sequences</taxon>
        <taxon>metagenomes</taxon>
        <taxon>organismal metagenomes</taxon>
    </lineage>
</organism>
<protein>
    <submittedName>
        <fullName evidence="1">Uncharacterized protein</fullName>
    </submittedName>
</protein>
<reference evidence="1" key="1">
    <citation type="journal article" date="2020" name="Nature">
        <title>Giant virus diversity and host interactions through global metagenomics.</title>
        <authorList>
            <person name="Schulz F."/>
            <person name="Roux S."/>
            <person name="Paez-Espino D."/>
            <person name="Jungbluth S."/>
            <person name="Walsh D.A."/>
            <person name="Denef V.J."/>
            <person name="McMahon K.D."/>
            <person name="Konstantinidis K.T."/>
            <person name="Eloe-Fadrosh E.A."/>
            <person name="Kyrpides N.C."/>
            <person name="Woyke T."/>
        </authorList>
    </citation>
    <scope>NUCLEOTIDE SEQUENCE</scope>
    <source>
        <strain evidence="1">GVMAG-M-3300023179-132</strain>
    </source>
</reference>
<name>A0A6C0E4U2_9ZZZZ</name>
<evidence type="ECO:0000313" key="1">
    <source>
        <dbReference type="EMBL" id="QHT23788.1"/>
    </source>
</evidence>